<dbReference type="Proteomes" id="UP000024404">
    <property type="component" value="Unassembled WGS sequence"/>
</dbReference>
<sequence>MYIYICTSIPHTTIYIYMLMTFIVVKFGTQRKKHQSISSFFMYFDCLRFIPMILFVYMFEMLSILSILDGNGISCGRRIARANLCQEKFVYKGLFLST</sequence>
<evidence type="ECO:0000313" key="3">
    <source>
        <dbReference type="Proteomes" id="UP000024404"/>
    </source>
</evidence>
<dbReference type="AlphaFoldDB" id="A0A8R1TSC4"/>
<name>A0A8R1TSC4_ONCVO</name>
<keyword evidence="1" id="KW-1133">Transmembrane helix</keyword>
<keyword evidence="1" id="KW-0812">Transmembrane</keyword>
<evidence type="ECO:0000256" key="1">
    <source>
        <dbReference type="SAM" id="Phobius"/>
    </source>
</evidence>
<proteinExistence type="predicted"/>
<organism evidence="2 3">
    <name type="scientific">Onchocerca volvulus</name>
    <dbReference type="NCBI Taxonomy" id="6282"/>
    <lineage>
        <taxon>Eukaryota</taxon>
        <taxon>Metazoa</taxon>
        <taxon>Ecdysozoa</taxon>
        <taxon>Nematoda</taxon>
        <taxon>Chromadorea</taxon>
        <taxon>Rhabditida</taxon>
        <taxon>Spirurina</taxon>
        <taxon>Spiruromorpha</taxon>
        <taxon>Filarioidea</taxon>
        <taxon>Onchocercidae</taxon>
        <taxon>Onchocerca</taxon>
    </lineage>
</organism>
<dbReference type="EMBL" id="CMVM020000124">
    <property type="status" value="NOT_ANNOTATED_CDS"/>
    <property type="molecule type" value="Genomic_DNA"/>
</dbReference>
<accession>A0A8R1TSC4</accession>
<reference evidence="3" key="1">
    <citation type="submission" date="2013-10" db="EMBL/GenBank/DDBJ databases">
        <title>Genome sequencing of Onchocerca volvulus.</title>
        <authorList>
            <person name="Cotton J."/>
            <person name="Tsai J."/>
            <person name="Stanley E."/>
            <person name="Tracey A."/>
            <person name="Holroyd N."/>
            <person name="Lustigman S."/>
            <person name="Berriman M."/>
        </authorList>
    </citation>
    <scope>NUCLEOTIDE SEQUENCE</scope>
</reference>
<feature type="transmembrane region" description="Helical" evidence="1">
    <location>
        <begin position="12"/>
        <end position="28"/>
    </location>
</feature>
<protein>
    <submittedName>
        <fullName evidence="2">Uncharacterized protein</fullName>
    </submittedName>
</protein>
<reference evidence="2" key="2">
    <citation type="submission" date="2022-06" db="UniProtKB">
        <authorList>
            <consortium name="EnsemblMetazoa"/>
        </authorList>
    </citation>
    <scope>IDENTIFICATION</scope>
</reference>
<dbReference type="EnsemblMetazoa" id="OVOC4075.1">
    <property type="protein sequence ID" value="OVOC4075.1"/>
    <property type="gene ID" value="WBGene00240884"/>
</dbReference>
<keyword evidence="1" id="KW-0472">Membrane</keyword>
<evidence type="ECO:0000313" key="2">
    <source>
        <dbReference type="EnsemblMetazoa" id="OVOC4075.1"/>
    </source>
</evidence>
<keyword evidence="3" id="KW-1185">Reference proteome</keyword>